<keyword evidence="1" id="KW-1133">Transmembrane helix</keyword>
<evidence type="ECO:0000313" key="2">
    <source>
        <dbReference type="EMBL" id="AIW55101.1"/>
    </source>
</evidence>
<geneLocation type="plasmid" evidence="2">
    <name>megaplasmid pMP7017</name>
</geneLocation>
<gene>
    <name evidence="2" type="ORF">B7017_p0048</name>
</gene>
<organism evidence="2">
    <name type="scientific">Bifidobacterium breve</name>
    <dbReference type="NCBI Taxonomy" id="1685"/>
    <lineage>
        <taxon>Bacteria</taxon>
        <taxon>Bacillati</taxon>
        <taxon>Actinomycetota</taxon>
        <taxon>Actinomycetes</taxon>
        <taxon>Bifidobacteriales</taxon>
        <taxon>Bifidobacteriaceae</taxon>
        <taxon>Bifidobacterium</taxon>
    </lineage>
</organism>
<dbReference type="RefSeq" id="WP_275044158.1">
    <property type="nucleotide sequence ID" value="NZ_JASPDM010000022.1"/>
</dbReference>
<proteinExistence type="predicted"/>
<reference evidence="2" key="1">
    <citation type="journal article" date="2015" name="Appl. Environ. Microbiol.">
        <title>Discovery of a conjugative megaplasmid in Bifidobacterium breve.</title>
        <authorList>
            <person name="Bottacini F."/>
            <person name="O'Connell Motherway M."/>
            <person name="Casey E."/>
            <person name="McDonnell B."/>
            <person name="Mahony J."/>
            <person name="Ventura M."/>
            <person name="van Sinderen D."/>
        </authorList>
    </citation>
    <scope>NUCLEOTIDE SEQUENCE</scope>
    <source>
        <strain evidence="2">JCM 7017</strain>
        <plasmid evidence="2">megaplasmid pMP7017</plasmid>
    </source>
</reference>
<sequence length="44" mass="4730">MAKNDKPELPPFADFINSNAPLIGAIIVILFIIAVAWSAISSLF</sequence>
<keyword evidence="1" id="KW-0812">Transmembrane</keyword>
<keyword evidence="1" id="KW-0472">Membrane</keyword>
<name>A0A0A0UUA5_BIFBR</name>
<dbReference type="EMBL" id="KM406416">
    <property type="protein sequence ID" value="AIW55101.1"/>
    <property type="molecule type" value="Genomic_DNA"/>
</dbReference>
<feature type="transmembrane region" description="Helical" evidence="1">
    <location>
        <begin position="20"/>
        <end position="40"/>
    </location>
</feature>
<dbReference type="AlphaFoldDB" id="A0A0A0UUA5"/>
<evidence type="ECO:0000256" key="1">
    <source>
        <dbReference type="SAM" id="Phobius"/>
    </source>
</evidence>
<accession>A0A0A0UUA5</accession>
<protein>
    <submittedName>
        <fullName evidence="2">Uncharacterized protein</fullName>
    </submittedName>
</protein>
<keyword evidence="2" id="KW-0614">Plasmid</keyword>